<evidence type="ECO:0000256" key="11">
    <source>
        <dbReference type="ARBA" id="ARBA00023180"/>
    </source>
</evidence>
<keyword evidence="11" id="KW-0325">Glycoprotein</keyword>
<keyword evidence="14" id="KW-1185">Reference proteome</keyword>
<comment type="similarity">
    <text evidence="4">Belongs to the KAR5 family.</text>
</comment>
<evidence type="ECO:0000256" key="8">
    <source>
        <dbReference type="ARBA" id="ARBA00022824"/>
    </source>
</evidence>
<protein>
    <submittedName>
        <fullName evidence="13">Uncharacterized protein</fullName>
    </submittedName>
</protein>
<name>A0A0A1TLQ0_9HYPO</name>
<keyword evidence="5" id="KW-0415">Karyogamy</keyword>
<keyword evidence="12" id="KW-0539">Nucleus</keyword>
<evidence type="ECO:0000256" key="4">
    <source>
        <dbReference type="ARBA" id="ARBA00010473"/>
    </source>
</evidence>
<evidence type="ECO:0000313" key="14">
    <source>
        <dbReference type="Proteomes" id="UP000039046"/>
    </source>
</evidence>
<dbReference type="OrthoDB" id="5311848at2759"/>
<comment type="function">
    <text evidence="1">Required for nuclear membrane fusion during karyogamy.</text>
</comment>
<proteinExistence type="inferred from homology"/>
<dbReference type="AlphaFoldDB" id="A0A0A1TLQ0"/>
<dbReference type="EMBL" id="CDHN01000004">
    <property type="protein sequence ID" value="CEJ91738.1"/>
    <property type="molecule type" value="Genomic_DNA"/>
</dbReference>
<accession>A0A0A1TLQ0</accession>
<dbReference type="Proteomes" id="UP000039046">
    <property type="component" value="Unassembled WGS sequence"/>
</dbReference>
<evidence type="ECO:0000256" key="7">
    <source>
        <dbReference type="ARBA" id="ARBA00022729"/>
    </source>
</evidence>
<dbReference type="GO" id="GO:0005789">
    <property type="term" value="C:endoplasmic reticulum membrane"/>
    <property type="evidence" value="ECO:0007669"/>
    <property type="project" value="UniProtKB-SubCell"/>
</dbReference>
<evidence type="ECO:0000256" key="1">
    <source>
        <dbReference type="ARBA" id="ARBA00003389"/>
    </source>
</evidence>
<gene>
    <name evidence="13" type="ORF">VHEMI07431</name>
</gene>
<keyword evidence="6" id="KW-0812">Transmembrane</keyword>
<comment type="subcellular location">
    <subcellularLocation>
        <location evidence="3">Endoplasmic reticulum membrane</location>
    </subcellularLocation>
    <subcellularLocation>
        <location evidence="2">Nucleus membrane</location>
    </subcellularLocation>
</comment>
<keyword evidence="9" id="KW-1133">Transmembrane helix</keyword>
<keyword evidence="7" id="KW-0732">Signal</keyword>
<dbReference type="GO" id="GO:0031965">
    <property type="term" value="C:nuclear membrane"/>
    <property type="evidence" value="ECO:0007669"/>
    <property type="project" value="UniProtKB-SubCell"/>
</dbReference>
<keyword evidence="8" id="KW-0256">Endoplasmic reticulum</keyword>
<dbReference type="PANTHER" id="PTHR28012">
    <property type="entry name" value="NUCLEAR FUSION PROTEIN KAR5"/>
    <property type="match status" value="1"/>
</dbReference>
<dbReference type="HOGENOM" id="CLU_1190614_0_0_1"/>
<keyword evidence="10" id="KW-0472">Membrane</keyword>
<evidence type="ECO:0000256" key="12">
    <source>
        <dbReference type="ARBA" id="ARBA00023242"/>
    </source>
</evidence>
<dbReference type="InterPro" id="IPR007292">
    <property type="entry name" value="Nuclear_fusion_Kar5"/>
</dbReference>
<dbReference type="PANTHER" id="PTHR28012:SF1">
    <property type="entry name" value="NUCLEAR FUSION PROTEIN KAR5"/>
    <property type="match status" value="1"/>
</dbReference>
<evidence type="ECO:0000256" key="10">
    <source>
        <dbReference type="ARBA" id="ARBA00023136"/>
    </source>
</evidence>
<dbReference type="GO" id="GO:0000742">
    <property type="term" value="P:karyogamy involved in conjugation with cellular fusion"/>
    <property type="evidence" value="ECO:0007669"/>
    <property type="project" value="InterPro"/>
</dbReference>
<evidence type="ECO:0000256" key="2">
    <source>
        <dbReference type="ARBA" id="ARBA00004126"/>
    </source>
</evidence>
<sequence>MAAESFAVASAFDRAISELEQLESRPYCHRIATALLVKNCQQLFDVDTASEVDSTSSRDLVDAYAISLAICDLERGRIPIPYQCKSFQETSLAKLSPRKGHGLHVSSEEVNQCIQAFAADNKMWETWHNYRHRTEVYCQVAGADREKDSTVQFYKHIASIMAEFFDSVDKNQDRLSEFHKRHLNDAHTAYEKLFSNIEDIQDAISTLRSHISQSNAAAEVLIWSKLDDSELTL</sequence>
<evidence type="ECO:0000256" key="9">
    <source>
        <dbReference type="ARBA" id="ARBA00022989"/>
    </source>
</evidence>
<organism evidence="13 14">
    <name type="scientific">[Torrubiella] hemipterigena</name>
    <dbReference type="NCBI Taxonomy" id="1531966"/>
    <lineage>
        <taxon>Eukaryota</taxon>
        <taxon>Fungi</taxon>
        <taxon>Dikarya</taxon>
        <taxon>Ascomycota</taxon>
        <taxon>Pezizomycotina</taxon>
        <taxon>Sordariomycetes</taxon>
        <taxon>Hypocreomycetidae</taxon>
        <taxon>Hypocreales</taxon>
        <taxon>Clavicipitaceae</taxon>
        <taxon>Clavicipitaceae incertae sedis</taxon>
        <taxon>'Torrubiella' clade</taxon>
    </lineage>
</organism>
<evidence type="ECO:0000256" key="3">
    <source>
        <dbReference type="ARBA" id="ARBA00004586"/>
    </source>
</evidence>
<evidence type="ECO:0000256" key="6">
    <source>
        <dbReference type="ARBA" id="ARBA00022692"/>
    </source>
</evidence>
<dbReference type="GO" id="GO:0048288">
    <property type="term" value="P:nuclear membrane fusion involved in karyogamy"/>
    <property type="evidence" value="ECO:0007669"/>
    <property type="project" value="InterPro"/>
</dbReference>
<evidence type="ECO:0000256" key="5">
    <source>
        <dbReference type="ARBA" id="ARBA00022459"/>
    </source>
</evidence>
<reference evidence="13 14" key="1">
    <citation type="journal article" date="2015" name="Genome Announc.">
        <title>Draft Genome Sequence and Gene Annotation of the Entomopathogenic Fungus Verticillium hemipterigenum.</title>
        <authorList>
            <person name="Horn F."/>
            <person name="Habel A."/>
            <person name="Scharf D.H."/>
            <person name="Dworschak J."/>
            <person name="Brakhage A.A."/>
            <person name="Guthke R."/>
            <person name="Hertweck C."/>
            <person name="Linde J."/>
        </authorList>
    </citation>
    <scope>NUCLEOTIDE SEQUENCE [LARGE SCALE GENOMIC DNA]</scope>
</reference>
<evidence type="ECO:0000313" key="13">
    <source>
        <dbReference type="EMBL" id="CEJ91738.1"/>
    </source>
</evidence>